<dbReference type="AlphaFoldDB" id="A0AAV5QUJ8"/>
<feature type="transmembrane region" description="Helical" evidence="2">
    <location>
        <begin position="62"/>
        <end position="86"/>
    </location>
</feature>
<reference evidence="3 4" key="1">
    <citation type="journal article" date="2023" name="Elife">
        <title>Identification of key yeast species and microbe-microbe interactions impacting larval growth of Drosophila in the wild.</title>
        <authorList>
            <person name="Mure A."/>
            <person name="Sugiura Y."/>
            <person name="Maeda R."/>
            <person name="Honda K."/>
            <person name="Sakurai N."/>
            <person name="Takahashi Y."/>
            <person name="Watada M."/>
            <person name="Katoh T."/>
            <person name="Gotoh A."/>
            <person name="Gotoh Y."/>
            <person name="Taniguchi I."/>
            <person name="Nakamura K."/>
            <person name="Hayashi T."/>
            <person name="Katayama T."/>
            <person name="Uemura T."/>
            <person name="Hattori Y."/>
        </authorList>
    </citation>
    <scope>NUCLEOTIDE SEQUENCE [LARGE SCALE GENOMIC DNA]</scope>
    <source>
        <strain evidence="3 4">SC-9</strain>
    </source>
</reference>
<feature type="compositionally biased region" description="Polar residues" evidence="1">
    <location>
        <begin position="214"/>
        <end position="230"/>
    </location>
</feature>
<name>A0AAV5QUJ8_9ASCO</name>
<dbReference type="Proteomes" id="UP001360560">
    <property type="component" value="Unassembled WGS sequence"/>
</dbReference>
<comment type="caution">
    <text evidence="3">The sequence shown here is derived from an EMBL/GenBank/DDBJ whole genome shotgun (WGS) entry which is preliminary data.</text>
</comment>
<proteinExistence type="predicted"/>
<protein>
    <submittedName>
        <fullName evidence="3">Uncharacterized protein</fullName>
    </submittedName>
</protein>
<keyword evidence="2" id="KW-0812">Transmembrane</keyword>
<sequence length="245" mass="27142">MHFKKSSSQSTSYKVPLVGFYINFVFAFCAWIVLFIATAISQHDLNSRIVPTYSYHIARGKIFSFVWWAIFYQLFVFGIALVQSFSVMGESWMFFCNSHLCNSLTIVALIQAILVTDRFIFSIFNSEIAVGVGALLIAIANFLWLWYFSKFQSICATCEHDRVLDREKSVGTAVATNAAGAEATANAPHEGYNYNVAQNERTGGDAMMTGDANKFNTRPSVSDTQHSQTTAAAPEAPAPVLNTNH</sequence>
<feature type="transmembrane region" description="Helical" evidence="2">
    <location>
        <begin position="92"/>
        <end position="116"/>
    </location>
</feature>
<dbReference type="EMBL" id="BTFZ01000020">
    <property type="protein sequence ID" value="GMM38592.1"/>
    <property type="molecule type" value="Genomic_DNA"/>
</dbReference>
<evidence type="ECO:0000256" key="1">
    <source>
        <dbReference type="SAM" id="MobiDB-lite"/>
    </source>
</evidence>
<feature type="transmembrane region" description="Helical" evidence="2">
    <location>
        <begin position="20"/>
        <end position="41"/>
    </location>
</feature>
<keyword evidence="2" id="KW-0472">Membrane</keyword>
<dbReference type="RefSeq" id="XP_064855587.1">
    <property type="nucleotide sequence ID" value="XM_064999515.1"/>
</dbReference>
<dbReference type="GeneID" id="90076580"/>
<feature type="transmembrane region" description="Helical" evidence="2">
    <location>
        <begin position="128"/>
        <end position="148"/>
    </location>
</feature>
<evidence type="ECO:0000313" key="3">
    <source>
        <dbReference type="EMBL" id="GMM38592.1"/>
    </source>
</evidence>
<evidence type="ECO:0000256" key="2">
    <source>
        <dbReference type="SAM" id="Phobius"/>
    </source>
</evidence>
<evidence type="ECO:0000313" key="4">
    <source>
        <dbReference type="Proteomes" id="UP001360560"/>
    </source>
</evidence>
<organism evidence="3 4">
    <name type="scientific">Saccharomycopsis crataegensis</name>
    <dbReference type="NCBI Taxonomy" id="43959"/>
    <lineage>
        <taxon>Eukaryota</taxon>
        <taxon>Fungi</taxon>
        <taxon>Dikarya</taxon>
        <taxon>Ascomycota</taxon>
        <taxon>Saccharomycotina</taxon>
        <taxon>Saccharomycetes</taxon>
        <taxon>Saccharomycopsidaceae</taxon>
        <taxon>Saccharomycopsis</taxon>
    </lineage>
</organism>
<gene>
    <name evidence="3" type="ORF">DASC09_059310</name>
</gene>
<keyword evidence="4" id="KW-1185">Reference proteome</keyword>
<accession>A0AAV5QUJ8</accession>
<keyword evidence="2" id="KW-1133">Transmembrane helix</keyword>
<feature type="region of interest" description="Disordered" evidence="1">
    <location>
        <begin position="203"/>
        <end position="245"/>
    </location>
</feature>